<name>A0A8S9PB38_BRACR</name>
<feature type="transmembrane region" description="Helical" evidence="1">
    <location>
        <begin position="42"/>
        <end position="70"/>
    </location>
</feature>
<organism evidence="2 3">
    <name type="scientific">Brassica cretica</name>
    <name type="common">Mustard</name>
    <dbReference type="NCBI Taxonomy" id="69181"/>
    <lineage>
        <taxon>Eukaryota</taxon>
        <taxon>Viridiplantae</taxon>
        <taxon>Streptophyta</taxon>
        <taxon>Embryophyta</taxon>
        <taxon>Tracheophyta</taxon>
        <taxon>Spermatophyta</taxon>
        <taxon>Magnoliopsida</taxon>
        <taxon>eudicotyledons</taxon>
        <taxon>Gunneridae</taxon>
        <taxon>Pentapetalae</taxon>
        <taxon>rosids</taxon>
        <taxon>malvids</taxon>
        <taxon>Brassicales</taxon>
        <taxon>Brassicaceae</taxon>
        <taxon>Brassiceae</taxon>
        <taxon>Brassica</taxon>
    </lineage>
</organism>
<dbReference type="EMBL" id="QGKX02001521">
    <property type="protein sequence ID" value="KAF3512679.1"/>
    <property type="molecule type" value="Genomic_DNA"/>
</dbReference>
<accession>A0A8S9PB38</accession>
<protein>
    <recommendedName>
        <fullName evidence="4">Transmembrane protein</fullName>
    </recommendedName>
</protein>
<evidence type="ECO:0008006" key="4">
    <source>
        <dbReference type="Google" id="ProtNLM"/>
    </source>
</evidence>
<evidence type="ECO:0000313" key="3">
    <source>
        <dbReference type="Proteomes" id="UP000712600"/>
    </source>
</evidence>
<evidence type="ECO:0000313" key="2">
    <source>
        <dbReference type="EMBL" id="KAF3512679.1"/>
    </source>
</evidence>
<reference evidence="2" key="1">
    <citation type="submission" date="2019-12" db="EMBL/GenBank/DDBJ databases">
        <title>Genome sequencing and annotation of Brassica cretica.</title>
        <authorList>
            <person name="Studholme D.J."/>
            <person name="Sarris P."/>
        </authorList>
    </citation>
    <scope>NUCLEOTIDE SEQUENCE</scope>
    <source>
        <strain evidence="2">PFS-109/04</strain>
        <tissue evidence="2">Leaf</tissue>
    </source>
</reference>
<gene>
    <name evidence="2" type="ORF">F2Q69_00007192</name>
</gene>
<proteinExistence type="predicted"/>
<dbReference type="AlphaFoldDB" id="A0A8S9PB38"/>
<keyword evidence="1" id="KW-0812">Transmembrane</keyword>
<sequence>MVLSVFWFSLCYGSDSLSLYVEEPLPTKSFFHCLYIINEYSLVTAVACFSFVLFLISELGVCSCMFELVLTRLRWYSSSEMNKGERRHGVVVVVLAASAHRKVKTMLHGGAADDDDDRVLKQGEFKKASLHHASLLRSTRDLPIASRVEEQGNVVLALESRKKEI</sequence>
<keyword evidence="1" id="KW-1133">Transmembrane helix</keyword>
<dbReference type="Proteomes" id="UP000712600">
    <property type="component" value="Unassembled WGS sequence"/>
</dbReference>
<keyword evidence="1" id="KW-0472">Membrane</keyword>
<comment type="caution">
    <text evidence="2">The sequence shown here is derived from an EMBL/GenBank/DDBJ whole genome shotgun (WGS) entry which is preliminary data.</text>
</comment>
<evidence type="ECO:0000256" key="1">
    <source>
        <dbReference type="SAM" id="Phobius"/>
    </source>
</evidence>